<evidence type="ECO:0008006" key="3">
    <source>
        <dbReference type="Google" id="ProtNLM"/>
    </source>
</evidence>
<dbReference type="Proteomes" id="UP000054350">
    <property type="component" value="Unassembled WGS sequence"/>
</dbReference>
<organism evidence="1 2">
    <name type="scientific">Allomyces macrogynus (strain ATCC 38327)</name>
    <name type="common">Allomyces javanicus var. macrogynus</name>
    <dbReference type="NCBI Taxonomy" id="578462"/>
    <lineage>
        <taxon>Eukaryota</taxon>
        <taxon>Fungi</taxon>
        <taxon>Fungi incertae sedis</taxon>
        <taxon>Blastocladiomycota</taxon>
        <taxon>Blastocladiomycetes</taxon>
        <taxon>Blastocladiales</taxon>
        <taxon>Blastocladiaceae</taxon>
        <taxon>Allomyces</taxon>
    </lineage>
</organism>
<dbReference type="AlphaFoldDB" id="A0A0L0SCT3"/>
<name>A0A0L0SCT3_ALLM3</name>
<dbReference type="EMBL" id="GG745336">
    <property type="protein sequence ID" value="KNE60291.1"/>
    <property type="molecule type" value="Genomic_DNA"/>
</dbReference>
<evidence type="ECO:0000313" key="1">
    <source>
        <dbReference type="EMBL" id="KNE60291.1"/>
    </source>
</evidence>
<reference evidence="1 2" key="1">
    <citation type="submission" date="2009-11" db="EMBL/GenBank/DDBJ databases">
        <title>Annotation of Allomyces macrogynus ATCC 38327.</title>
        <authorList>
            <consortium name="The Broad Institute Genome Sequencing Platform"/>
            <person name="Russ C."/>
            <person name="Cuomo C."/>
            <person name="Burger G."/>
            <person name="Gray M.W."/>
            <person name="Holland P.W.H."/>
            <person name="King N."/>
            <person name="Lang F.B.F."/>
            <person name="Roger A.J."/>
            <person name="Ruiz-Trillo I."/>
            <person name="Young S.K."/>
            <person name="Zeng Q."/>
            <person name="Gargeya S."/>
            <person name="Fitzgerald M."/>
            <person name="Haas B."/>
            <person name="Abouelleil A."/>
            <person name="Alvarado L."/>
            <person name="Arachchi H.M."/>
            <person name="Berlin A."/>
            <person name="Chapman S.B."/>
            <person name="Gearin G."/>
            <person name="Goldberg J."/>
            <person name="Griggs A."/>
            <person name="Gujja S."/>
            <person name="Hansen M."/>
            <person name="Heiman D."/>
            <person name="Howarth C."/>
            <person name="Larimer J."/>
            <person name="Lui A."/>
            <person name="MacDonald P.J.P."/>
            <person name="McCowen C."/>
            <person name="Montmayeur A."/>
            <person name="Murphy C."/>
            <person name="Neiman D."/>
            <person name="Pearson M."/>
            <person name="Priest M."/>
            <person name="Roberts A."/>
            <person name="Saif S."/>
            <person name="Shea T."/>
            <person name="Sisk P."/>
            <person name="Stolte C."/>
            <person name="Sykes S."/>
            <person name="Wortman J."/>
            <person name="Nusbaum C."/>
            <person name="Birren B."/>
        </authorList>
    </citation>
    <scope>NUCLEOTIDE SEQUENCE [LARGE SCALE GENOMIC DNA]</scope>
    <source>
        <strain evidence="1 2">ATCC 38327</strain>
    </source>
</reference>
<proteinExistence type="predicted"/>
<dbReference type="InterPro" id="IPR032675">
    <property type="entry name" value="LRR_dom_sf"/>
</dbReference>
<accession>A0A0L0SCT3</accession>
<sequence>MLGTLPTELLDQIAQHVAAHDPVNANLVCPGPRDLFHLAGACREVRPSALRVLLDNFAVVKSVVRPLQINQGRNDYVTIAIANVCCCVQDLDRPLIPVCEVDIFATNNGPSVPLAEPATSIGRVLRVPGNVITTLQVGQLVEDADAAVDWNMLVLPRRLAQVLPRLVHLHLSCNAPASVSCALLDALQNQLVSLVVGASSDISWLADLTFPNLRSLTYGPATMCAFPAAPHLRALYAQSPVGLTSLRMHVQFTSYMTHLETWSMQYPAAYQAGEGWLEGDWDRLDESVAEFTDSFERLRFVRAPRVLISQLETLLWHVPTLHIVGYHDQSIGMDSDALMWAQHHTNLTTLIFPSASAPDNGSQLYASEMVSLAQLQHLTHLESAVAESSRPETFPESGAHDSALLNAPIPFVDPSRPGTLTAPHLASIQAQLASLGTVFPSLTMAKCSALFFNLLAHTVLPQLRIAHIDVVHGIWSRCEYDILLPTLPELHVLQFDSVATRADQQIWTVQGTDSWPTTIPRLEQLVNKARSAIIFPHKLPEYVHQVDVHL</sequence>
<protein>
    <recommendedName>
        <fullName evidence="3">F-box domain-containing protein</fullName>
    </recommendedName>
</protein>
<keyword evidence="2" id="KW-1185">Reference proteome</keyword>
<dbReference type="VEuPathDB" id="FungiDB:AMAG_05696"/>
<reference evidence="2" key="2">
    <citation type="submission" date="2009-11" db="EMBL/GenBank/DDBJ databases">
        <title>The Genome Sequence of Allomyces macrogynus strain ATCC 38327.</title>
        <authorList>
            <consortium name="The Broad Institute Genome Sequencing Platform"/>
            <person name="Russ C."/>
            <person name="Cuomo C."/>
            <person name="Shea T."/>
            <person name="Young S.K."/>
            <person name="Zeng Q."/>
            <person name="Koehrsen M."/>
            <person name="Haas B."/>
            <person name="Borodovsky M."/>
            <person name="Guigo R."/>
            <person name="Alvarado L."/>
            <person name="Berlin A."/>
            <person name="Borenstein D."/>
            <person name="Chen Z."/>
            <person name="Engels R."/>
            <person name="Freedman E."/>
            <person name="Gellesch M."/>
            <person name="Goldberg J."/>
            <person name="Griggs A."/>
            <person name="Gujja S."/>
            <person name="Heiman D."/>
            <person name="Hepburn T."/>
            <person name="Howarth C."/>
            <person name="Jen D."/>
            <person name="Larson L."/>
            <person name="Lewis B."/>
            <person name="Mehta T."/>
            <person name="Park D."/>
            <person name="Pearson M."/>
            <person name="Roberts A."/>
            <person name="Saif S."/>
            <person name="Shenoy N."/>
            <person name="Sisk P."/>
            <person name="Stolte C."/>
            <person name="Sykes S."/>
            <person name="Walk T."/>
            <person name="White J."/>
            <person name="Yandava C."/>
            <person name="Burger G."/>
            <person name="Gray M.W."/>
            <person name="Holland P.W.H."/>
            <person name="King N."/>
            <person name="Lang F.B.F."/>
            <person name="Roger A.J."/>
            <person name="Ruiz-Trillo I."/>
            <person name="Lander E."/>
            <person name="Nusbaum C."/>
        </authorList>
    </citation>
    <scope>NUCLEOTIDE SEQUENCE [LARGE SCALE GENOMIC DNA]</scope>
    <source>
        <strain evidence="2">ATCC 38327</strain>
    </source>
</reference>
<evidence type="ECO:0000313" key="2">
    <source>
        <dbReference type="Proteomes" id="UP000054350"/>
    </source>
</evidence>
<dbReference type="Gene3D" id="3.80.10.10">
    <property type="entry name" value="Ribonuclease Inhibitor"/>
    <property type="match status" value="1"/>
</dbReference>
<gene>
    <name evidence="1" type="ORF">AMAG_05696</name>
</gene>